<dbReference type="Proteomes" id="UP000816034">
    <property type="component" value="Unassembled WGS sequence"/>
</dbReference>
<name>A0AA88GDL6_NAELO</name>
<sequence length="236" mass="27057">MLSDQTTPIASYKVQFLDGHIIMEIPNQNKESLYALVDTGSPMTLSSEYSTLGICGKKFKVKQMHDEASSQLSTKSISKYINFNVQYLLGNDIMQDYHLELSRECIRFFNKSVHSTRLSNPNEENNVLEIELTRISYISAEWVQDERSNYEPLGTEEDFHPTMGKFMTSLYRVPLHLTSCGKNSQVEKTFVLKCGTLPSQLSYMLSSFHVDGIFGSELLNDCQRVFITHDRMYICL</sequence>
<gene>
    <name evidence="1" type="ORF">C9374_011921</name>
</gene>
<keyword evidence="2" id="KW-1185">Reference proteome</keyword>
<protein>
    <submittedName>
        <fullName evidence="1">Uncharacterized protein</fullName>
    </submittedName>
</protein>
<accession>A0AA88GDL6</accession>
<dbReference type="GeneID" id="68104375"/>
<organism evidence="1 2">
    <name type="scientific">Naegleria lovaniensis</name>
    <name type="common">Amoeba</name>
    <dbReference type="NCBI Taxonomy" id="51637"/>
    <lineage>
        <taxon>Eukaryota</taxon>
        <taxon>Discoba</taxon>
        <taxon>Heterolobosea</taxon>
        <taxon>Tetramitia</taxon>
        <taxon>Eutetramitia</taxon>
        <taxon>Vahlkampfiidae</taxon>
        <taxon>Naegleria</taxon>
    </lineage>
</organism>
<evidence type="ECO:0000313" key="2">
    <source>
        <dbReference type="Proteomes" id="UP000816034"/>
    </source>
</evidence>
<comment type="caution">
    <text evidence="1">The sequence shown here is derived from an EMBL/GenBank/DDBJ whole genome shotgun (WGS) entry which is preliminary data.</text>
</comment>
<dbReference type="EMBL" id="PYSW02000052">
    <property type="protein sequence ID" value="KAG2373632.1"/>
    <property type="molecule type" value="Genomic_DNA"/>
</dbReference>
<dbReference type="AlphaFoldDB" id="A0AA88GDL6"/>
<evidence type="ECO:0000313" key="1">
    <source>
        <dbReference type="EMBL" id="KAG2373632.1"/>
    </source>
</evidence>
<dbReference type="RefSeq" id="XP_044542806.1">
    <property type="nucleotide sequence ID" value="XM_044687630.1"/>
</dbReference>
<proteinExistence type="predicted"/>
<reference evidence="1 2" key="1">
    <citation type="journal article" date="2018" name="BMC Genomics">
        <title>The genome of Naegleria lovaniensis, the basis for a comparative approach to unravel pathogenicity factors of the human pathogenic amoeba N. fowleri.</title>
        <authorList>
            <person name="Liechti N."/>
            <person name="Schurch N."/>
            <person name="Bruggmann R."/>
            <person name="Wittwer M."/>
        </authorList>
    </citation>
    <scope>NUCLEOTIDE SEQUENCE [LARGE SCALE GENOMIC DNA]</scope>
    <source>
        <strain evidence="1 2">ATCC 30569</strain>
    </source>
</reference>